<organism evidence="5 6">
    <name type="scientific">Rhizoctonia solani</name>
    <dbReference type="NCBI Taxonomy" id="456999"/>
    <lineage>
        <taxon>Eukaryota</taxon>
        <taxon>Fungi</taxon>
        <taxon>Dikarya</taxon>
        <taxon>Basidiomycota</taxon>
        <taxon>Agaricomycotina</taxon>
        <taxon>Agaricomycetes</taxon>
        <taxon>Cantharellales</taxon>
        <taxon>Ceratobasidiaceae</taxon>
        <taxon>Rhizoctonia</taxon>
    </lineage>
</organism>
<feature type="region of interest" description="Disordered" evidence="1">
    <location>
        <begin position="38"/>
        <end position="67"/>
    </location>
</feature>
<dbReference type="Proteomes" id="UP000663888">
    <property type="component" value="Unassembled WGS sequence"/>
</dbReference>
<dbReference type="InterPro" id="IPR031728">
    <property type="entry name" value="GlcAase_C"/>
</dbReference>
<keyword evidence="2" id="KW-1133">Transmembrane helix</keyword>
<keyword evidence="2" id="KW-0472">Membrane</keyword>
<dbReference type="SUPFAM" id="SSF51445">
    <property type="entry name" value="(Trans)glycosidases"/>
    <property type="match status" value="1"/>
</dbReference>
<reference evidence="5" key="1">
    <citation type="submission" date="2021-01" db="EMBL/GenBank/DDBJ databases">
        <authorList>
            <person name="Kaushik A."/>
        </authorList>
    </citation>
    <scope>NUCLEOTIDE SEQUENCE</scope>
    <source>
        <strain evidence="5">AG4-R118</strain>
    </source>
</reference>
<keyword evidence="3" id="KW-0732">Signal</keyword>
<feature type="compositionally biased region" description="Pro residues" evidence="1">
    <location>
        <begin position="43"/>
        <end position="52"/>
    </location>
</feature>
<feature type="transmembrane region" description="Helical" evidence="2">
    <location>
        <begin position="612"/>
        <end position="633"/>
    </location>
</feature>
<dbReference type="InterPro" id="IPR017853">
    <property type="entry name" value="GH"/>
</dbReference>
<evidence type="ECO:0000313" key="6">
    <source>
        <dbReference type="Proteomes" id="UP000663888"/>
    </source>
</evidence>
<dbReference type="PANTHER" id="PTHR36183">
    <property type="entry name" value="BETA-GLUCURONIDASE"/>
    <property type="match status" value="1"/>
</dbReference>
<evidence type="ECO:0000256" key="2">
    <source>
        <dbReference type="SAM" id="Phobius"/>
    </source>
</evidence>
<feature type="domain" description="Beta-glucuronidase C-terminal" evidence="4">
    <location>
        <begin position="440"/>
        <end position="541"/>
    </location>
</feature>
<dbReference type="InterPro" id="IPR052974">
    <property type="entry name" value="GH79_Enzymes"/>
</dbReference>
<evidence type="ECO:0000259" key="4">
    <source>
        <dbReference type="Pfam" id="PF16862"/>
    </source>
</evidence>
<feature type="chain" id="PRO_5034177959" description="Beta-glucuronidase C-terminal domain-containing protein" evidence="3">
    <location>
        <begin position="20"/>
        <end position="635"/>
    </location>
</feature>
<dbReference type="Gene3D" id="2.60.40.1180">
    <property type="entry name" value="Golgi alpha-mannosidase II"/>
    <property type="match status" value="1"/>
</dbReference>
<evidence type="ECO:0000256" key="3">
    <source>
        <dbReference type="SAM" id="SignalP"/>
    </source>
</evidence>
<evidence type="ECO:0000256" key="1">
    <source>
        <dbReference type="SAM" id="MobiDB-lite"/>
    </source>
</evidence>
<dbReference type="EMBL" id="CAJMWX010001256">
    <property type="protein sequence ID" value="CAE6477689.1"/>
    <property type="molecule type" value="Genomic_DNA"/>
</dbReference>
<feature type="signal peptide" evidence="3">
    <location>
        <begin position="1"/>
        <end position="19"/>
    </location>
</feature>
<evidence type="ECO:0000313" key="5">
    <source>
        <dbReference type="EMBL" id="CAE6477689.1"/>
    </source>
</evidence>
<name>A0A8H3C9Y9_9AGAM</name>
<gene>
    <name evidence="5" type="ORF">RDB_LOCUS118773</name>
</gene>
<keyword evidence="2" id="KW-0812">Transmembrane</keyword>
<protein>
    <recommendedName>
        <fullName evidence="4">Beta-glucuronidase C-terminal domain-containing protein</fullName>
    </recommendedName>
</protein>
<dbReference type="PANTHER" id="PTHR36183:SF2">
    <property type="entry name" value="BETA-GLUCURONIDASE C-TERMINAL DOMAIN-CONTAINING PROTEIN"/>
    <property type="match status" value="1"/>
</dbReference>
<proteinExistence type="predicted"/>
<dbReference type="Pfam" id="PF16862">
    <property type="entry name" value="Glyco_hydro_79C"/>
    <property type="match status" value="1"/>
</dbReference>
<accession>A0A8H3C9Y9</accession>
<comment type="caution">
    <text evidence="5">The sequence shown here is derived from an EMBL/GenBank/DDBJ whole genome shotgun (WGS) entry which is preliminary data.</text>
</comment>
<dbReference type="Gene3D" id="3.20.20.80">
    <property type="entry name" value="Glycosidases"/>
    <property type="match status" value="1"/>
</dbReference>
<sequence>MFVIKFVLCVIGMPMMVSAVTVYTTVLGPTPSGYVDQSTPTYLPVPSPPPAGPKEIQVQPGSANDRLSKPHRPDFIGISIELSISDRLIGTNATWINPIFLNFVQNIRARSGKVPIRLGGNTQDASAVFPPLSLGNVTIKKDRDPSAGLRSTNPPLVSYTEDLFHAMASISSLWYVGLPFLNTTYIPAVAQAAQDILGPNLVGLQLGNEPDVYPSHQPQFQNLTVQQYLTEFGNRLAMVPGSKDNIFGPSVCCSWTPDEVIQAGFLTQFGGNLKSFSVQHYAENGCVSTDPLSTPNPPALFNQLLNHTAATSFAAAYVNAAQTVQAAGKEMIMLESNSVSCGGLDGVSDTFGSALFAIDNALQLASIGFSQVFFHSGGGAARYNAFTVPPGNQTDLQQWTVGSTFYAMLAISEAIGSSGNAQIADLNLAAGSASAMFTPGYTIVENGNPVKVALFNFVSDASGASDYDALVTVPASQAQVRIKYLYADSVSAKQNITWANQTLGQTFYASDGRLQNQLDIVTVPCSNGLCHVPMRAPSFALVYLSDQELNEITPTGSVTETFPTTVTTRRHEHMFMDPSALATSNGDGGAQELFKAKWQATSDRSVSRAMRAGVSLGILGGFIVGVLVTMFGAHT</sequence>
<dbReference type="AlphaFoldDB" id="A0A8H3C9Y9"/>
<dbReference type="InterPro" id="IPR013780">
    <property type="entry name" value="Glyco_hydro_b"/>
</dbReference>